<protein>
    <submittedName>
        <fullName evidence="2">Putative maturase</fullName>
    </submittedName>
    <submittedName>
        <fullName evidence="6">Putative reverse transcriptase</fullName>
    </submittedName>
</protein>
<reference evidence="2" key="2">
    <citation type="journal article" date="2015" name="PeerJ">
        <title>Recent mobility of plastid encoded group II introns and twintrons in five strains of the unicellular red alga Porphyridium.</title>
        <authorList>
            <person name="Perrineau M.M."/>
            <person name="Price D.C."/>
            <person name="Mohr G."/>
            <person name="Bhattacharya D."/>
        </authorList>
    </citation>
    <scope>NUCLEOTIDE SEQUENCE</scope>
    <source>
        <strain evidence="5">CCMP1328</strain>
        <strain evidence="2">SAG 1380-1a</strain>
        <strain evidence="3">SAG 1380-1b</strain>
        <strain evidence="4">SAG 1380-1d</strain>
    </source>
</reference>
<dbReference type="PANTHER" id="PTHR34047:SF8">
    <property type="entry name" value="PROTEIN YKFC"/>
    <property type="match status" value="1"/>
</dbReference>
<dbReference type="InterPro" id="IPR051083">
    <property type="entry name" value="GrpII_Intron_Splice-Mob/Def"/>
</dbReference>
<dbReference type="SUPFAM" id="SSF56672">
    <property type="entry name" value="DNA/RNA polymerases"/>
    <property type="match status" value="1"/>
</dbReference>
<evidence type="ECO:0000313" key="2">
    <source>
        <dbReference type="EMBL" id="AJA41190.1"/>
    </source>
</evidence>
<dbReference type="EMBL" id="MF401423">
    <property type="protein sequence ID" value="ATJ02883.1"/>
    <property type="molecule type" value="Genomic_DNA"/>
</dbReference>
<dbReference type="EMBL" id="KJ826370">
    <property type="protein sequence ID" value="AJA41199.1"/>
    <property type="molecule type" value="Genomic_DNA"/>
</dbReference>
<proteinExistence type="predicted"/>
<gene>
    <name evidence="2" type="primary">mat1a</name>
</gene>
<organism evidence="2">
    <name type="scientific">Porphyridium purpureum</name>
    <name type="common">Red alga</name>
    <name type="synonym">Porphyridium cruentum</name>
    <dbReference type="NCBI Taxonomy" id="35688"/>
    <lineage>
        <taxon>Eukaryota</taxon>
        <taxon>Rhodophyta</taxon>
        <taxon>Bangiophyceae</taxon>
        <taxon>Porphyridiales</taxon>
        <taxon>Porphyridiaceae</taxon>
        <taxon>Porphyridium</taxon>
    </lineage>
</organism>
<evidence type="ECO:0000313" key="4">
    <source>
        <dbReference type="EMBL" id="AJA41196.1"/>
    </source>
</evidence>
<dbReference type="Pfam" id="PF13655">
    <property type="entry name" value="RVT_N"/>
    <property type="match status" value="1"/>
</dbReference>
<keyword evidence="2" id="KW-0150">Chloroplast</keyword>
<dbReference type="PANTHER" id="PTHR34047">
    <property type="entry name" value="NUCLEAR INTRON MATURASE 1, MITOCHONDRIAL-RELATED"/>
    <property type="match status" value="1"/>
</dbReference>
<reference evidence="6" key="3">
    <citation type="journal article" date="2017" name="Mitochondrial DNA Part B Resour">
        <title>Characterization of the complete plastid genome of Porphyridium purpureum strain CCMP1328.</title>
        <authorList>
            <person name="Bi G."/>
        </authorList>
    </citation>
    <scope>NUCLEOTIDE SEQUENCE</scope>
</reference>
<dbReference type="InterPro" id="IPR025960">
    <property type="entry name" value="RVT_N"/>
</dbReference>
<keyword evidence="6" id="KW-0548">Nucleotidyltransferase</keyword>
<accession>A0A0A7RS45</accession>
<keyword evidence="6" id="KW-0695">RNA-directed DNA polymerase</keyword>
<feature type="domain" description="Reverse transcriptase N-terminal" evidence="1">
    <location>
        <begin position="11"/>
        <end position="91"/>
    </location>
</feature>
<dbReference type="GO" id="GO:0003964">
    <property type="term" value="F:RNA-directed DNA polymerase activity"/>
    <property type="evidence" value="ECO:0007669"/>
    <property type="project" value="UniProtKB-KW"/>
</dbReference>
<dbReference type="EMBL" id="KJ826367">
    <property type="protein sequence ID" value="AJA41190.1"/>
    <property type="molecule type" value="Genomic_DNA"/>
</dbReference>
<sequence length="459" mass="53954">MTTHLQAIEKWKNLPWTQFQRIKHKLQYKIYIAAKENDLESIKKWQIILINENSSRYLSVKQVTETDISKNIAGLNGQSRLSAIDKIILSEEIKNLSIAEYESLRDLIIVKVNGNKELLSVPNMKDRAIECLIKYALEPLYESYASSGSYAFRVGRNPWDIQKIIYDSFKVLEINSHKRILKIDLTKCLSEAHYNELLREVFLPQEAKSFLLSGIKAGIFNDYLRNSDSLYVQDRIAPILANILLNGIEDIWNSYNSHLGEEKSYASKSNRKQKGLRFGNKAIFIIESHEDPEDLINQLFQFLFLKGLNPYNLEFNLVPIVSGFDFLNWHFKVKAKNNKFVCYPSKTSCVYTKATIKNIMRNSRYKLEDRLAMVKIEYIKWRIYNQYCDMKQVKTRLWYLSKWTYKYGKKQISKQKKETRSASKEKLLSKVKDIFNGHKYQINGYIPNNILKYPYNMDL</sequence>
<keyword evidence="2" id="KW-0934">Plastid</keyword>
<geneLocation type="plastid" evidence="2"/>
<evidence type="ECO:0000259" key="1">
    <source>
        <dbReference type="Pfam" id="PF13655"/>
    </source>
</evidence>
<name>A0A0A7RS45_PORPP</name>
<dbReference type="EMBL" id="KJ826368">
    <property type="protein sequence ID" value="AJA41193.1"/>
    <property type="molecule type" value="Genomic_DNA"/>
</dbReference>
<evidence type="ECO:0000313" key="3">
    <source>
        <dbReference type="EMBL" id="AJA41193.1"/>
    </source>
</evidence>
<dbReference type="EMBL" id="KJ826369">
    <property type="protein sequence ID" value="AJA41196.1"/>
    <property type="molecule type" value="Genomic_DNA"/>
</dbReference>
<evidence type="ECO:0000313" key="5">
    <source>
        <dbReference type="EMBL" id="AJA41199.1"/>
    </source>
</evidence>
<keyword evidence="6" id="KW-0808">Transferase</keyword>
<reference evidence="2" key="1">
    <citation type="submission" date="2014-05" db="EMBL/GenBank/DDBJ databases">
        <authorList>
            <person name="Perrineau M.-M."/>
        </authorList>
    </citation>
    <scope>NUCLEOTIDE SEQUENCE</scope>
    <source>
        <strain evidence="5">CCMP1328</strain>
        <strain evidence="2">SAG 1380-1a</strain>
        <strain evidence="3">SAG 1380-1b</strain>
        <strain evidence="4">SAG 1380-1d</strain>
    </source>
</reference>
<dbReference type="InterPro" id="IPR043502">
    <property type="entry name" value="DNA/RNA_pol_sf"/>
</dbReference>
<evidence type="ECO:0000313" key="6">
    <source>
        <dbReference type="EMBL" id="ATJ02883.1"/>
    </source>
</evidence>
<dbReference type="AlphaFoldDB" id="A0A0A7RS45"/>